<evidence type="ECO:0000313" key="4">
    <source>
        <dbReference type="Proteomes" id="UP000887226"/>
    </source>
</evidence>
<keyword evidence="1" id="KW-0648">Protein biosynthesis</keyword>
<dbReference type="AlphaFoldDB" id="A0A9P8CEJ1"/>
<comment type="similarity">
    <text evidence="1">Belongs to the eukaryotic initiation factor 4E family.</text>
</comment>
<evidence type="ECO:0000256" key="2">
    <source>
        <dbReference type="SAM" id="MobiDB-lite"/>
    </source>
</evidence>
<feature type="compositionally biased region" description="Low complexity" evidence="2">
    <location>
        <begin position="11"/>
        <end position="29"/>
    </location>
</feature>
<organism evidence="3 4">
    <name type="scientific">Calycina marina</name>
    <dbReference type="NCBI Taxonomy" id="1763456"/>
    <lineage>
        <taxon>Eukaryota</taxon>
        <taxon>Fungi</taxon>
        <taxon>Dikarya</taxon>
        <taxon>Ascomycota</taxon>
        <taxon>Pezizomycotina</taxon>
        <taxon>Leotiomycetes</taxon>
        <taxon>Helotiales</taxon>
        <taxon>Pezizellaceae</taxon>
        <taxon>Calycina</taxon>
    </lineage>
</organism>
<protein>
    <submittedName>
        <fullName evidence="3">Translation initiation factor eIF4E3</fullName>
    </submittedName>
</protein>
<proteinExistence type="inferred from homology"/>
<name>A0A9P8CEJ1_9HELO</name>
<dbReference type="InterPro" id="IPR019770">
    <property type="entry name" value="TIF_eIF_4E_CS"/>
</dbReference>
<dbReference type="Pfam" id="PF01652">
    <property type="entry name" value="IF4E"/>
    <property type="match status" value="1"/>
</dbReference>
<dbReference type="PANTHER" id="PTHR11960">
    <property type="entry name" value="EUKARYOTIC TRANSLATION INITIATION FACTOR 4E RELATED"/>
    <property type="match status" value="1"/>
</dbReference>
<evidence type="ECO:0000256" key="1">
    <source>
        <dbReference type="RuleBase" id="RU004374"/>
    </source>
</evidence>
<feature type="region of interest" description="Disordered" evidence="2">
    <location>
        <begin position="1"/>
        <end position="50"/>
    </location>
</feature>
<dbReference type="Gene3D" id="3.30.760.10">
    <property type="entry name" value="RNA Cap, Translation Initiation Factor Eif4e"/>
    <property type="match status" value="1"/>
</dbReference>
<keyword evidence="1 3" id="KW-0396">Initiation factor</keyword>
<dbReference type="GO" id="GO:0000340">
    <property type="term" value="F:RNA 7-methylguanosine cap binding"/>
    <property type="evidence" value="ECO:0007669"/>
    <property type="project" value="TreeGrafter"/>
</dbReference>
<sequence>MDNLWTRRAQSSSKLSLSTGNSTSSPSNDHSSRNYTMGRKAGETSSHSNKNPFNAASASIASPTSASSAFGLGTGAFASFGAAKTPKIAGTSLDFGSALAMGSKSSLPLKDASDADSKLPKTSSVASSELASASSYKRVPIRTAYDWVIWCRAPTQKNTNIKYEDTIRPMCQIRTDQEYVDVLRHVKCPSNQPMVWEYHFFKEGIRPIWEDEENRKGGKWVIRLAKGIADRLWETTTMNLVSGSWGDIDEDICGAVVSMRMGEDVLSLWLRDAESGRNLKIKYVFLSDTWNTTKRAN</sequence>
<keyword evidence="4" id="KW-1185">Reference proteome</keyword>
<dbReference type="PROSITE" id="PS00813">
    <property type="entry name" value="IF4E"/>
    <property type="match status" value="1"/>
</dbReference>
<comment type="caution">
    <text evidence="3">The sequence shown here is derived from an EMBL/GenBank/DDBJ whole genome shotgun (WGS) entry which is preliminary data.</text>
</comment>
<dbReference type="EMBL" id="MU253954">
    <property type="protein sequence ID" value="KAG9243750.1"/>
    <property type="molecule type" value="Genomic_DNA"/>
</dbReference>
<dbReference type="InterPro" id="IPR001040">
    <property type="entry name" value="TIF_eIF_4E"/>
</dbReference>
<keyword evidence="1" id="KW-0694">RNA-binding</keyword>
<dbReference type="InterPro" id="IPR023398">
    <property type="entry name" value="TIF_eIF4e-like"/>
</dbReference>
<gene>
    <name evidence="3" type="ORF">BJ878DRAFT_105024</name>
</gene>
<dbReference type="PANTHER" id="PTHR11960:SF18">
    <property type="entry name" value="EUKARYOTIC TRANSLATION INITIATION FACTOR 4E HOMOLOGOUS PROTEIN, ISOFORM B"/>
    <property type="match status" value="1"/>
</dbReference>
<dbReference type="GO" id="GO:0003743">
    <property type="term" value="F:translation initiation factor activity"/>
    <property type="evidence" value="ECO:0007669"/>
    <property type="project" value="UniProtKB-KW"/>
</dbReference>
<accession>A0A9P8CEJ1</accession>
<dbReference type="SUPFAM" id="SSF55418">
    <property type="entry name" value="eIF4e-like"/>
    <property type="match status" value="1"/>
</dbReference>
<evidence type="ECO:0000313" key="3">
    <source>
        <dbReference type="EMBL" id="KAG9243750.1"/>
    </source>
</evidence>
<dbReference type="Proteomes" id="UP000887226">
    <property type="component" value="Unassembled WGS sequence"/>
</dbReference>
<dbReference type="OrthoDB" id="590761at2759"/>
<dbReference type="GO" id="GO:0016281">
    <property type="term" value="C:eukaryotic translation initiation factor 4F complex"/>
    <property type="evidence" value="ECO:0007669"/>
    <property type="project" value="TreeGrafter"/>
</dbReference>
<reference evidence="3" key="1">
    <citation type="journal article" date="2021" name="IMA Fungus">
        <title>Genomic characterization of three marine fungi, including Emericellopsis atlantica sp. nov. with signatures of a generalist lifestyle and marine biomass degradation.</title>
        <authorList>
            <person name="Hagestad O.C."/>
            <person name="Hou L."/>
            <person name="Andersen J.H."/>
            <person name="Hansen E.H."/>
            <person name="Altermark B."/>
            <person name="Li C."/>
            <person name="Kuhnert E."/>
            <person name="Cox R.J."/>
            <person name="Crous P.W."/>
            <person name="Spatafora J.W."/>
            <person name="Lail K."/>
            <person name="Amirebrahimi M."/>
            <person name="Lipzen A."/>
            <person name="Pangilinan J."/>
            <person name="Andreopoulos W."/>
            <person name="Hayes R.D."/>
            <person name="Ng V."/>
            <person name="Grigoriev I.V."/>
            <person name="Jackson S.A."/>
            <person name="Sutton T.D.S."/>
            <person name="Dobson A.D.W."/>
            <person name="Rama T."/>
        </authorList>
    </citation>
    <scope>NUCLEOTIDE SEQUENCE</scope>
    <source>
        <strain evidence="3">TRa3180A</strain>
    </source>
</reference>